<evidence type="ECO:0000256" key="9">
    <source>
        <dbReference type="ARBA" id="ARBA00023237"/>
    </source>
</evidence>
<keyword evidence="6 11" id="KW-0798">TonB box</keyword>
<keyword evidence="8 14" id="KW-0675">Receptor</keyword>
<organism evidence="14 15">
    <name type="scientific">Sinomicrobium oceani</name>
    <dbReference type="NCBI Taxonomy" id="1150368"/>
    <lineage>
        <taxon>Bacteria</taxon>
        <taxon>Pseudomonadati</taxon>
        <taxon>Bacteroidota</taxon>
        <taxon>Flavobacteriia</taxon>
        <taxon>Flavobacteriales</taxon>
        <taxon>Flavobacteriaceae</taxon>
        <taxon>Sinomicrobium</taxon>
    </lineage>
</organism>
<evidence type="ECO:0000259" key="13">
    <source>
        <dbReference type="Pfam" id="PF07715"/>
    </source>
</evidence>
<dbReference type="InterPro" id="IPR039426">
    <property type="entry name" value="TonB-dep_rcpt-like"/>
</dbReference>
<evidence type="ECO:0000256" key="10">
    <source>
        <dbReference type="PROSITE-ProRule" id="PRU01360"/>
    </source>
</evidence>
<dbReference type="InterPro" id="IPR036942">
    <property type="entry name" value="Beta-barrel_TonB_sf"/>
</dbReference>
<dbReference type="InterPro" id="IPR008969">
    <property type="entry name" value="CarboxyPept-like_regulatory"/>
</dbReference>
<proteinExistence type="inferred from homology"/>
<dbReference type="GO" id="GO:0044718">
    <property type="term" value="P:siderophore transmembrane transport"/>
    <property type="evidence" value="ECO:0007669"/>
    <property type="project" value="TreeGrafter"/>
</dbReference>
<keyword evidence="5" id="KW-0732">Signal</keyword>
<comment type="similarity">
    <text evidence="10 11">Belongs to the TonB-dependent receptor family.</text>
</comment>
<dbReference type="PROSITE" id="PS52016">
    <property type="entry name" value="TONB_DEPENDENT_REC_3"/>
    <property type="match status" value="1"/>
</dbReference>
<dbReference type="STRING" id="1150368.SAMN02927921_03069"/>
<evidence type="ECO:0000259" key="12">
    <source>
        <dbReference type="Pfam" id="PF00593"/>
    </source>
</evidence>
<evidence type="ECO:0000256" key="6">
    <source>
        <dbReference type="ARBA" id="ARBA00023077"/>
    </source>
</evidence>
<dbReference type="Gene3D" id="2.60.40.1120">
    <property type="entry name" value="Carboxypeptidase-like, regulatory domain"/>
    <property type="match status" value="1"/>
</dbReference>
<feature type="domain" description="TonB-dependent receptor-like beta-barrel" evidence="12">
    <location>
        <begin position="371"/>
        <end position="754"/>
    </location>
</feature>
<sequence length="781" mass="88968">MQSVNKCVRLIWLILLVPLMAVSQSGNILVSGKIADASGNGVYGATIIVGKTTYGVVTDEEGAFELYLSEGDHHLNISYIGYKPHSEVVRVKQEGISGLRIVLEESTYALEEVVLSGKSIVQQVEEKAFNVSVVDAKKLHHTTLDLAHALDRVSGIRVRESGGVGSQMNFSINGFRGRQVRFFVDGIPMDNFGSSYQLNNIPINLAARIEVYKGVVPVGLGADALGGAVNIVTNTYDKSHVDASYSYGSFNTHRSMVNAVYVAKSGFIAQLNAYQNYSDNNYKMDVEVSDLETGEYYPTRTVRRFHDTYHNEMLIANIGVVNKPYADKLLFGVTVGSAYQEIQTGARVQSVFGAWHRKGNIIMPTLKYKKDDFITKGLDFRLNANFNLGQEKNIDTLNRRYNWLGQYKEYDTPGGERSYSLYYFRNNNGLASANWDYAINSKNKITLNNTFNTFDRKGRNRLATDSERYEQPQKTMKNIIGLGYQYESDNWNVSVFGKQYFQQNKFSTRIDVTGSESEYIKKTNTFNYSGYGIAGTYFITDNLQLKGSYEKSYRLPDNEELFGDIINLEGNINLKPEHSHNYNLGAAYWWRFLTNHQLNFSVNGFYRDANDFIYRRLNTNQAMQIMDNLGTVSNTGIEGEIRYQYRNTLMAGMNITYQHMLNKTRNDVYNDRIPNIPYLYGNADITYNFFDVGGENNTLSLGYNMLYVHDFYLFWPSLGGKDTKRGIPEQFSHDLNATYSFNNKVQFTLECRNLLDKNLYDNFSLQKPGRSFYAKIKYTFL</sequence>
<evidence type="ECO:0000256" key="1">
    <source>
        <dbReference type="ARBA" id="ARBA00004571"/>
    </source>
</evidence>
<feature type="domain" description="TonB-dependent receptor plug" evidence="13">
    <location>
        <begin position="125"/>
        <end position="228"/>
    </location>
</feature>
<comment type="subcellular location">
    <subcellularLocation>
        <location evidence="1 10">Cell outer membrane</location>
        <topology evidence="1 10">Multi-pass membrane protein</topology>
    </subcellularLocation>
</comment>
<evidence type="ECO:0000256" key="2">
    <source>
        <dbReference type="ARBA" id="ARBA00022448"/>
    </source>
</evidence>
<evidence type="ECO:0000256" key="11">
    <source>
        <dbReference type="RuleBase" id="RU003357"/>
    </source>
</evidence>
<dbReference type="Pfam" id="PF07715">
    <property type="entry name" value="Plug"/>
    <property type="match status" value="1"/>
</dbReference>
<dbReference type="AlphaFoldDB" id="A0A1K1R164"/>
<keyword evidence="4 10" id="KW-0812">Transmembrane</keyword>
<evidence type="ECO:0000256" key="3">
    <source>
        <dbReference type="ARBA" id="ARBA00022452"/>
    </source>
</evidence>
<gene>
    <name evidence="14" type="ORF">SAMN02927921_03069</name>
</gene>
<evidence type="ECO:0000313" key="14">
    <source>
        <dbReference type="EMBL" id="SFW65676.1"/>
    </source>
</evidence>
<evidence type="ECO:0000256" key="4">
    <source>
        <dbReference type="ARBA" id="ARBA00022692"/>
    </source>
</evidence>
<dbReference type="InterPro" id="IPR012910">
    <property type="entry name" value="Plug_dom"/>
</dbReference>
<dbReference type="GO" id="GO:0015344">
    <property type="term" value="F:siderophore uptake transmembrane transporter activity"/>
    <property type="evidence" value="ECO:0007669"/>
    <property type="project" value="TreeGrafter"/>
</dbReference>
<dbReference type="Pfam" id="PF00593">
    <property type="entry name" value="TonB_dep_Rec_b-barrel"/>
    <property type="match status" value="1"/>
</dbReference>
<evidence type="ECO:0000256" key="5">
    <source>
        <dbReference type="ARBA" id="ARBA00022729"/>
    </source>
</evidence>
<dbReference type="Gene3D" id="2.170.130.10">
    <property type="entry name" value="TonB-dependent receptor, plug domain"/>
    <property type="match status" value="1"/>
</dbReference>
<reference evidence="14 15" key="1">
    <citation type="submission" date="2016-11" db="EMBL/GenBank/DDBJ databases">
        <authorList>
            <person name="Jaros S."/>
            <person name="Januszkiewicz K."/>
            <person name="Wedrychowicz H."/>
        </authorList>
    </citation>
    <scope>NUCLEOTIDE SEQUENCE [LARGE SCALE GENOMIC DNA]</scope>
    <source>
        <strain evidence="14 15">CGMCC 1.12145</strain>
    </source>
</reference>
<evidence type="ECO:0000256" key="8">
    <source>
        <dbReference type="ARBA" id="ARBA00023170"/>
    </source>
</evidence>
<keyword evidence="3 10" id="KW-1134">Transmembrane beta strand</keyword>
<dbReference type="Pfam" id="PF13715">
    <property type="entry name" value="CarbopepD_reg_2"/>
    <property type="match status" value="1"/>
</dbReference>
<dbReference type="Proteomes" id="UP000182248">
    <property type="component" value="Unassembled WGS sequence"/>
</dbReference>
<dbReference type="InterPro" id="IPR000531">
    <property type="entry name" value="Beta-barrel_TonB"/>
</dbReference>
<evidence type="ECO:0000256" key="7">
    <source>
        <dbReference type="ARBA" id="ARBA00023136"/>
    </source>
</evidence>
<dbReference type="InterPro" id="IPR037066">
    <property type="entry name" value="Plug_dom_sf"/>
</dbReference>
<dbReference type="PANTHER" id="PTHR30069">
    <property type="entry name" value="TONB-DEPENDENT OUTER MEMBRANE RECEPTOR"/>
    <property type="match status" value="1"/>
</dbReference>
<dbReference type="EMBL" id="FPJE01000017">
    <property type="protein sequence ID" value="SFW65676.1"/>
    <property type="molecule type" value="Genomic_DNA"/>
</dbReference>
<accession>A0A1K1R164</accession>
<dbReference type="PANTHER" id="PTHR30069:SF29">
    <property type="entry name" value="HEMOGLOBIN AND HEMOGLOBIN-HAPTOGLOBIN-BINDING PROTEIN 1-RELATED"/>
    <property type="match status" value="1"/>
</dbReference>
<keyword evidence="15" id="KW-1185">Reference proteome</keyword>
<keyword evidence="2 10" id="KW-0813">Transport</keyword>
<dbReference type="Gene3D" id="2.40.170.20">
    <property type="entry name" value="TonB-dependent receptor, beta-barrel domain"/>
    <property type="match status" value="1"/>
</dbReference>
<dbReference type="SUPFAM" id="SSF56935">
    <property type="entry name" value="Porins"/>
    <property type="match status" value="1"/>
</dbReference>
<keyword evidence="9 10" id="KW-0998">Cell outer membrane</keyword>
<dbReference type="GO" id="GO:0009279">
    <property type="term" value="C:cell outer membrane"/>
    <property type="evidence" value="ECO:0007669"/>
    <property type="project" value="UniProtKB-SubCell"/>
</dbReference>
<keyword evidence="7 10" id="KW-0472">Membrane</keyword>
<evidence type="ECO:0000313" key="15">
    <source>
        <dbReference type="Proteomes" id="UP000182248"/>
    </source>
</evidence>
<protein>
    <submittedName>
        <fullName evidence="14">Outer membrane receptor proteins, mostly Fe transport</fullName>
    </submittedName>
</protein>
<name>A0A1K1R164_9FLAO</name>
<dbReference type="SUPFAM" id="SSF49464">
    <property type="entry name" value="Carboxypeptidase regulatory domain-like"/>
    <property type="match status" value="1"/>
</dbReference>